<reference evidence="2" key="1">
    <citation type="submission" date="2016-11" db="EMBL/GenBank/DDBJ databases">
        <authorList>
            <person name="Varghese N."/>
            <person name="Submissions S."/>
        </authorList>
    </citation>
    <scope>NUCLEOTIDE SEQUENCE [LARGE SCALE GENOMIC DNA]</scope>
    <source>
        <strain evidence="2">DSM 13643</strain>
    </source>
</reference>
<sequence length="109" mass="12079">MINEIKTIIKNYLNNAKLTSLMIGTVVNDGVKISDKLTIPNELIKGNLKDFVKTGDKVRLIRNHGGQEFYIVEILGIPNVLNTMTVKIEPITVTNGMTISNIKIKGVSR</sequence>
<evidence type="ECO:0000313" key="1">
    <source>
        <dbReference type="EMBL" id="SHH76234.1"/>
    </source>
</evidence>
<dbReference type="AlphaFoldDB" id="A0A1M5VMF8"/>
<evidence type="ECO:0000313" key="2">
    <source>
        <dbReference type="Proteomes" id="UP000183967"/>
    </source>
</evidence>
<accession>A0A1M5VMF8</accession>
<protein>
    <submittedName>
        <fullName evidence="1">Uncharacterized protein</fullName>
    </submittedName>
</protein>
<name>A0A1M5VMF8_9FIRM</name>
<dbReference type="RefSeq" id="WP_242945582.1">
    <property type="nucleotide sequence ID" value="NZ_FQXO01000064.1"/>
</dbReference>
<keyword evidence="2" id="KW-1185">Reference proteome</keyword>
<proteinExistence type="predicted"/>
<organism evidence="1 2">
    <name type="scientific">Caloranaerobacter azorensis DSM 13643</name>
    <dbReference type="NCBI Taxonomy" id="1121264"/>
    <lineage>
        <taxon>Bacteria</taxon>
        <taxon>Bacillati</taxon>
        <taxon>Bacillota</taxon>
        <taxon>Tissierellia</taxon>
        <taxon>Tissierellales</taxon>
        <taxon>Thermohalobacteraceae</taxon>
        <taxon>Caloranaerobacter</taxon>
    </lineage>
</organism>
<dbReference type="EMBL" id="FQXO01000064">
    <property type="protein sequence ID" value="SHH76234.1"/>
    <property type="molecule type" value="Genomic_DNA"/>
</dbReference>
<dbReference type="Proteomes" id="UP000183967">
    <property type="component" value="Unassembled WGS sequence"/>
</dbReference>
<gene>
    <name evidence="1" type="ORF">SAMN02745135_02005</name>
</gene>